<feature type="domain" description="DUF1996" evidence="2">
    <location>
        <begin position="12"/>
        <end position="259"/>
    </location>
</feature>
<evidence type="ECO:0000313" key="4">
    <source>
        <dbReference type="Proteomes" id="UP001187682"/>
    </source>
</evidence>
<keyword evidence="4" id="KW-1185">Reference proteome</keyword>
<organism evidence="3 4">
    <name type="scientific">Cephalotrichum gorgonifer</name>
    <dbReference type="NCBI Taxonomy" id="2041049"/>
    <lineage>
        <taxon>Eukaryota</taxon>
        <taxon>Fungi</taxon>
        <taxon>Dikarya</taxon>
        <taxon>Ascomycota</taxon>
        <taxon>Pezizomycotina</taxon>
        <taxon>Sordariomycetes</taxon>
        <taxon>Hypocreomycetidae</taxon>
        <taxon>Microascales</taxon>
        <taxon>Microascaceae</taxon>
        <taxon>Cephalotrichum</taxon>
    </lineage>
</organism>
<accession>A0AAE8SQK0</accession>
<evidence type="ECO:0000313" key="3">
    <source>
        <dbReference type="EMBL" id="SPN96535.1"/>
    </source>
</evidence>
<comment type="caution">
    <text evidence="3">The sequence shown here is derived from an EMBL/GenBank/DDBJ whole genome shotgun (WGS) entry which is preliminary data.</text>
</comment>
<dbReference type="Pfam" id="PF09362">
    <property type="entry name" value="DUF1996"/>
    <property type="match status" value="1"/>
</dbReference>
<evidence type="ECO:0000256" key="1">
    <source>
        <dbReference type="SAM" id="MobiDB-lite"/>
    </source>
</evidence>
<gene>
    <name evidence="3" type="ORF">DNG_00061</name>
</gene>
<dbReference type="Proteomes" id="UP001187682">
    <property type="component" value="Unassembled WGS sequence"/>
</dbReference>
<reference evidence="3" key="1">
    <citation type="submission" date="2018-03" db="EMBL/GenBank/DDBJ databases">
        <authorList>
            <person name="Guldener U."/>
        </authorList>
    </citation>
    <scope>NUCLEOTIDE SEQUENCE</scope>
</reference>
<protein>
    <recommendedName>
        <fullName evidence="2">DUF1996 domain-containing protein</fullName>
    </recommendedName>
</protein>
<proteinExistence type="predicted"/>
<name>A0AAE8SQK0_9PEZI</name>
<evidence type="ECO:0000259" key="2">
    <source>
        <dbReference type="Pfam" id="PF09362"/>
    </source>
</evidence>
<feature type="region of interest" description="Disordered" evidence="1">
    <location>
        <begin position="186"/>
        <end position="207"/>
    </location>
</feature>
<dbReference type="EMBL" id="ONZQ02000001">
    <property type="protein sequence ID" value="SPN96535.1"/>
    <property type="molecule type" value="Genomic_DNA"/>
</dbReference>
<dbReference type="PANTHER" id="PTHR43662:SF3">
    <property type="entry name" value="DOMAIN PROTEIN, PUTATIVE (AFU_ORTHOLOGUE AFUA_6G11970)-RELATED"/>
    <property type="match status" value="1"/>
</dbReference>
<dbReference type="InterPro" id="IPR018535">
    <property type="entry name" value="DUF1996"/>
</dbReference>
<sequence length="319" mass="35117">MSCSQLVLDQVDPIDNPGVVPSAHLNQIVGGDSFNSTMDPADDPAQLSTCTTCTFPDDLSNYWTPVMFFRARNVRYKRVTQMGALPDEEARGGGMTIYYTAPDNDTNNVVAFKKGFRMRTGNPEAQTGEEASANQSIDYTCLDEEGTPSSNRSETFPDHMCPGGILTTIYFPPCWDGENLDSPDHYSHVSWPTEGDSTDGAPCPATHPVKIPQVILETRWDTRPYNLEEMWPEDSSQPFLWSFGDDVGSGPLGDYMFGWKGDALQKAFDSESCSDQICGLDTQTITEANECRKDSLSFVDSGVWSEHLPGMPVDATLGR</sequence>
<dbReference type="AlphaFoldDB" id="A0AAE8SQK0"/>
<dbReference type="PANTHER" id="PTHR43662">
    <property type="match status" value="1"/>
</dbReference>